<evidence type="ECO:0000256" key="10">
    <source>
        <dbReference type="PROSITE-ProRule" id="PRU10141"/>
    </source>
</evidence>
<feature type="compositionally biased region" description="Polar residues" evidence="11">
    <location>
        <begin position="365"/>
        <end position="374"/>
    </location>
</feature>
<dbReference type="SUPFAM" id="SSF56112">
    <property type="entry name" value="Protein kinase-like (PK-like)"/>
    <property type="match status" value="1"/>
</dbReference>
<dbReference type="FunFam" id="1.10.510.10:FF:001091">
    <property type="entry name" value="STE family protein kinase"/>
    <property type="match status" value="1"/>
</dbReference>
<comment type="catalytic activity">
    <reaction evidence="9">
        <text>L-seryl-[protein] + ATP = O-phospho-L-seryl-[protein] + ADP + H(+)</text>
        <dbReference type="Rhea" id="RHEA:17989"/>
        <dbReference type="Rhea" id="RHEA-COMP:9863"/>
        <dbReference type="Rhea" id="RHEA-COMP:11604"/>
        <dbReference type="ChEBI" id="CHEBI:15378"/>
        <dbReference type="ChEBI" id="CHEBI:29999"/>
        <dbReference type="ChEBI" id="CHEBI:30616"/>
        <dbReference type="ChEBI" id="CHEBI:83421"/>
        <dbReference type="ChEBI" id="CHEBI:456216"/>
        <dbReference type="EC" id="2.7.11.1"/>
    </reaction>
</comment>
<evidence type="ECO:0000256" key="1">
    <source>
        <dbReference type="ARBA" id="ARBA00008874"/>
    </source>
</evidence>
<reference evidence="13" key="1">
    <citation type="journal article" date="2020" name="J. Eukaryot. Microbiol.">
        <title>De novo Sequencing, Assembly and Annotation of the Transcriptome for the Free-Living Testate Amoeba Arcella intermedia.</title>
        <authorList>
            <person name="Ribeiro G.M."/>
            <person name="Porfirio-Sousa A.L."/>
            <person name="Maurer-Alcala X.X."/>
            <person name="Katz L.A."/>
            <person name="Lahr D.J.G."/>
        </authorList>
    </citation>
    <scope>NUCLEOTIDE SEQUENCE</scope>
</reference>
<feature type="domain" description="Protein kinase" evidence="12">
    <location>
        <begin position="25"/>
        <end position="279"/>
    </location>
</feature>
<protein>
    <recommendedName>
        <fullName evidence="2">non-specific serine/threonine protein kinase</fullName>
        <ecNumber evidence="2">2.7.11.1</ecNumber>
    </recommendedName>
</protein>
<evidence type="ECO:0000256" key="2">
    <source>
        <dbReference type="ARBA" id="ARBA00012513"/>
    </source>
</evidence>
<name>A0A6B2L3I8_9EUKA</name>
<dbReference type="InterPro" id="IPR000719">
    <property type="entry name" value="Prot_kinase_dom"/>
</dbReference>
<dbReference type="SMART" id="SM00220">
    <property type="entry name" value="S_TKc"/>
    <property type="match status" value="1"/>
</dbReference>
<keyword evidence="3" id="KW-0723">Serine/threonine-protein kinase</keyword>
<dbReference type="PANTHER" id="PTHR48012">
    <property type="entry name" value="STERILE20-LIKE KINASE, ISOFORM B-RELATED"/>
    <property type="match status" value="1"/>
</dbReference>
<sequence length="453" mass="50280">MAQPKKKLKIKEGLGLVEGDPTDLFENIEKLGEGAFGTVWKSKEKATGTIYAVKQVVIEQEADLDDIIREIEHMAALDASDYIVNYKQSFISPKGDTLWIVMEYCGPGSVNDIMTITKKTLNEQQIAVILRDALKGLNHLHKLKRIHRDIKAGNILVNDEGVAKLADFGVSGQIKDYTKHHTVIGTPFWMAPEVIQEEYDKEADIWSLGITAIEMAEGKPPYYNIHPMRAIFMIPTRPPPKLTNPDAWSPDFNSFVAACLQKKPQDRPTAIKLLKHPFILKERSVKSKKVLEPILKDAEQVIATVGSREVALGIRDDEEEKGSGDSESVEKGSGSSTSSSAGGSPQGSFVFRPAPKQDPKEEQQEAPTGTTDFSTMKVRGKPKNKKASFVPQFAELLQKSDAEVKYEAMSLADLKTALLDMDKKINKDIEDLKACYEQDKVILNNVMARKGLL</sequence>
<dbReference type="InterPro" id="IPR017441">
    <property type="entry name" value="Protein_kinase_ATP_BS"/>
</dbReference>
<feature type="compositionally biased region" description="Low complexity" evidence="11">
    <location>
        <begin position="331"/>
        <end position="348"/>
    </location>
</feature>
<keyword evidence="6" id="KW-0418">Kinase</keyword>
<accession>A0A6B2L3I8</accession>
<organism evidence="13">
    <name type="scientific">Arcella intermedia</name>
    <dbReference type="NCBI Taxonomy" id="1963864"/>
    <lineage>
        <taxon>Eukaryota</taxon>
        <taxon>Amoebozoa</taxon>
        <taxon>Tubulinea</taxon>
        <taxon>Elardia</taxon>
        <taxon>Arcellinida</taxon>
        <taxon>Sphaerothecina</taxon>
        <taxon>Arcellidae</taxon>
        <taxon>Arcella</taxon>
    </lineage>
</organism>
<feature type="binding site" evidence="10">
    <location>
        <position position="54"/>
    </location>
    <ligand>
        <name>ATP</name>
        <dbReference type="ChEBI" id="CHEBI:30616"/>
    </ligand>
</feature>
<feature type="region of interest" description="Disordered" evidence="11">
    <location>
        <begin position="313"/>
        <end position="381"/>
    </location>
</feature>
<dbReference type="PROSITE" id="PS00107">
    <property type="entry name" value="PROTEIN_KINASE_ATP"/>
    <property type="match status" value="1"/>
</dbReference>
<keyword evidence="5 10" id="KW-0547">Nucleotide-binding</keyword>
<evidence type="ECO:0000256" key="8">
    <source>
        <dbReference type="ARBA" id="ARBA00047899"/>
    </source>
</evidence>
<dbReference type="Gene3D" id="1.10.510.10">
    <property type="entry name" value="Transferase(Phosphotransferase) domain 1"/>
    <property type="match status" value="1"/>
</dbReference>
<dbReference type="PROSITE" id="PS50011">
    <property type="entry name" value="PROTEIN_KINASE_DOM"/>
    <property type="match status" value="1"/>
</dbReference>
<evidence type="ECO:0000256" key="7">
    <source>
        <dbReference type="ARBA" id="ARBA00022840"/>
    </source>
</evidence>
<evidence type="ECO:0000313" key="13">
    <source>
        <dbReference type="EMBL" id="NDV31554.1"/>
    </source>
</evidence>
<proteinExistence type="inferred from homology"/>
<evidence type="ECO:0000256" key="11">
    <source>
        <dbReference type="SAM" id="MobiDB-lite"/>
    </source>
</evidence>
<dbReference type="GO" id="GO:0005524">
    <property type="term" value="F:ATP binding"/>
    <property type="evidence" value="ECO:0007669"/>
    <property type="project" value="UniProtKB-UniRule"/>
</dbReference>
<comment type="similarity">
    <text evidence="1">Belongs to the protein kinase superfamily. STE Ser/Thr protein kinase family. STE20 subfamily.</text>
</comment>
<feature type="compositionally biased region" description="Basic and acidic residues" evidence="11">
    <location>
        <begin position="321"/>
        <end position="330"/>
    </location>
</feature>
<dbReference type="EMBL" id="GIBP01002585">
    <property type="protein sequence ID" value="NDV31554.1"/>
    <property type="molecule type" value="Transcribed_RNA"/>
</dbReference>
<evidence type="ECO:0000256" key="5">
    <source>
        <dbReference type="ARBA" id="ARBA00022741"/>
    </source>
</evidence>
<dbReference type="Pfam" id="PF00069">
    <property type="entry name" value="Pkinase"/>
    <property type="match status" value="1"/>
</dbReference>
<dbReference type="GO" id="GO:0004674">
    <property type="term" value="F:protein serine/threonine kinase activity"/>
    <property type="evidence" value="ECO:0007669"/>
    <property type="project" value="UniProtKB-KW"/>
</dbReference>
<evidence type="ECO:0000256" key="4">
    <source>
        <dbReference type="ARBA" id="ARBA00022679"/>
    </source>
</evidence>
<evidence type="ECO:0000259" key="12">
    <source>
        <dbReference type="PROSITE" id="PS50011"/>
    </source>
</evidence>
<comment type="catalytic activity">
    <reaction evidence="8">
        <text>L-threonyl-[protein] + ATP = O-phospho-L-threonyl-[protein] + ADP + H(+)</text>
        <dbReference type="Rhea" id="RHEA:46608"/>
        <dbReference type="Rhea" id="RHEA-COMP:11060"/>
        <dbReference type="Rhea" id="RHEA-COMP:11605"/>
        <dbReference type="ChEBI" id="CHEBI:15378"/>
        <dbReference type="ChEBI" id="CHEBI:30013"/>
        <dbReference type="ChEBI" id="CHEBI:30616"/>
        <dbReference type="ChEBI" id="CHEBI:61977"/>
        <dbReference type="ChEBI" id="CHEBI:456216"/>
        <dbReference type="EC" id="2.7.11.1"/>
    </reaction>
</comment>
<keyword evidence="7 10" id="KW-0067">ATP-binding</keyword>
<evidence type="ECO:0000256" key="6">
    <source>
        <dbReference type="ARBA" id="ARBA00022777"/>
    </source>
</evidence>
<dbReference type="AlphaFoldDB" id="A0A6B2L3I8"/>
<evidence type="ECO:0000256" key="9">
    <source>
        <dbReference type="ARBA" id="ARBA00048679"/>
    </source>
</evidence>
<evidence type="ECO:0000256" key="3">
    <source>
        <dbReference type="ARBA" id="ARBA00022527"/>
    </source>
</evidence>
<keyword evidence="4" id="KW-0808">Transferase</keyword>
<dbReference type="InterPro" id="IPR011009">
    <property type="entry name" value="Kinase-like_dom_sf"/>
</dbReference>
<dbReference type="InterPro" id="IPR050629">
    <property type="entry name" value="STE20/SPS1-PAK"/>
</dbReference>
<dbReference type="PANTHER" id="PTHR48012:SF10">
    <property type="entry name" value="FI20177P1"/>
    <property type="match status" value="1"/>
</dbReference>
<dbReference type="EC" id="2.7.11.1" evidence="2"/>
<dbReference type="GO" id="GO:0005737">
    <property type="term" value="C:cytoplasm"/>
    <property type="evidence" value="ECO:0007669"/>
    <property type="project" value="TreeGrafter"/>
</dbReference>